<name>A0AAD5QHK2_PARTN</name>
<evidence type="ECO:0000313" key="1">
    <source>
        <dbReference type="EMBL" id="KAJ1348415.1"/>
    </source>
</evidence>
<dbReference type="AlphaFoldDB" id="A0AAD5QHK2"/>
<sequence length="100" mass="11351">MCETPFIEVNSPAAKRSKLNDDILPLCELAPHVIEMIVSKMSLAETTTFRRCSKLLRDLGMLARVLPKNRLLHVDFGGVQRFDYAILNDALIVRLLHMSK</sequence>
<protein>
    <recommendedName>
        <fullName evidence="3">F-box domain-containing protein</fullName>
    </recommendedName>
</protein>
<organism evidence="1 2">
    <name type="scientific">Parelaphostrongylus tenuis</name>
    <name type="common">Meningeal worm</name>
    <dbReference type="NCBI Taxonomy" id="148309"/>
    <lineage>
        <taxon>Eukaryota</taxon>
        <taxon>Metazoa</taxon>
        <taxon>Ecdysozoa</taxon>
        <taxon>Nematoda</taxon>
        <taxon>Chromadorea</taxon>
        <taxon>Rhabditida</taxon>
        <taxon>Rhabditina</taxon>
        <taxon>Rhabditomorpha</taxon>
        <taxon>Strongyloidea</taxon>
        <taxon>Metastrongylidae</taxon>
        <taxon>Parelaphostrongylus</taxon>
    </lineage>
</organism>
<dbReference type="EMBL" id="JAHQIW010000501">
    <property type="protein sequence ID" value="KAJ1348415.1"/>
    <property type="molecule type" value="Genomic_DNA"/>
</dbReference>
<gene>
    <name evidence="1" type="ORF">KIN20_003711</name>
</gene>
<evidence type="ECO:0000313" key="2">
    <source>
        <dbReference type="Proteomes" id="UP001196413"/>
    </source>
</evidence>
<proteinExistence type="predicted"/>
<keyword evidence="2" id="KW-1185">Reference proteome</keyword>
<accession>A0AAD5QHK2</accession>
<reference evidence="1" key="1">
    <citation type="submission" date="2021-06" db="EMBL/GenBank/DDBJ databases">
        <title>Parelaphostrongylus tenuis whole genome reference sequence.</title>
        <authorList>
            <person name="Garwood T.J."/>
            <person name="Larsen P.A."/>
            <person name="Fountain-Jones N.M."/>
            <person name="Garbe J.R."/>
            <person name="Macchietto M.G."/>
            <person name="Kania S.A."/>
            <person name="Gerhold R.W."/>
            <person name="Richards J.E."/>
            <person name="Wolf T.M."/>
        </authorList>
    </citation>
    <scope>NUCLEOTIDE SEQUENCE</scope>
    <source>
        <strain evidence="1">MNPRO001-30</strain>
        <tissue evidence="1">Meninges</tissue>
    </source>
</reference>
<comment type="caution">
    <text evidence="1">The sequence shown here is derived from an EMBL/GenBank/DDBJ whole genome shotgun (WGS) entry which is preliminary data.</text>
</comment>
<dbReference type="Proteomes" id="UP001196413">
    <property type="component" value="Unassembled WGS sequence"/>
</dbReference>
<evidence type="ECO:0008006" key="3">
    <source>
        <dbReference type="Google" id="ProtNLM"/>
    </source>
</evidence>